<dbReference type="HOGENOM" id="CLU_050349_0_0_0"/>
<organism evidence="4 5">
    <name type="scientific">Pirellula staleyi (strain ATCC 27377 / DSM 6068 / ICPB 4128)</name>
    <name type="common">Pirella staleyi</name>
    <dbReference type="NCBI Taxonomy" id="530564"/>
    <lineage>
        <taxon>Bacteria</taxon>
        <taxon>Pseudomonadati</taxon>
        <taxon>Planctomycetota</taxon>
        <taxon>Planctomycetia</taxon>
        <taxon>Pirellulales</taxon>
        <taxon>Pirellulaceae</taxon>
        <taxon>Pirellula</taxon>
    </lineage>
</organism>
<reference evidence="4 5" key="1">
    <citation type="journal article" date="2009" name="Stand. Genomic Sci.">
        <title>Complete genome sequence of Pirellula staleyi type strain (ATCC 27377).</title>
        <authorList>
            <person name="Clum A."/>
            <person name="Tindall B.J."/>
            <person name="Sikorski J."/>
            <person name="Ivanova N."/>
            <person name="Mavrommatis K."/>
            <person name="Lucas S."/>
            <person name="Glavina del Rio T."/>
            <person name="Nolan M."/>
            <person name="Chen F."/>
            <person name="Tice H."/>
            <person name="Pitluck S."/>
            <person name="Cheng J.F."/>
            <person name="Chertkov O."/>
            <person name="Brettin T."/>
            <person name="Han C."/>
            <person name="Detter J.C."/>
            <person name="Kuske C."/>
            <person name="Bruce D."/>
            <person name="Goodwin L."/>
            <person name="Ovchinikova G."/>
            <person name="Pati A."/>
            <person name="Mikhailova N."/>
            <person name="Chen A."/>
            <person name="Palaniappan K."/>
            <person name="Land M."/>
            <person name="Hauser L."/>
            <person name="Chang Y.J."/>
            <person name="Jeffries C.D."/>
            <person name="Chain P."/>
            <person name="Rohde M."/>
            <person name="Goker M."/>
            <person name="Bristow J."/>
            <person name="Eisen J.A."/>
            <person name="Markowitz V."/>
            <person name="Hugenholtz P."/>
            <person name="Kyrpides N.C."/>
            <person name="Klenk H.P."/>
            <person name="Lapidus A."/>
        </authorList>
    </citation>
    <scope>NUCLEOTIDE SEQUENCE [LARGE SCALE GENOMIC DNA]</scope>
    <source>
        <strain evidence="5">ATCC 27377 / DSM 6068 / ICPB 4128</strain>
    </source>
</reference>
<keyword evidence="5" id="KW-1185">Reference proteome</keyword>
<protein>
    <submittedName>
        <fullName evidence="4">Polysaccharide export protein</fullName>
    </submittedName>
</protein>
<dbReference type="PANTHER" id="PTHR33619">
    <property type="entry name" value="POLYSACCHARIDE EXPORT PROTEIN GFCE-RELATED"/>
    <property type="match status" value="1"/>
</dbReference>
<evidence type="ECO:0000313" key="4">
    <source>
        <dbReference type="EMBL" id="ADB16714.1"/>
    </source>
</evidence>
<dbReference type="KEGG" id="psl:Psta_2040"/>
<dbReference type="Gene3D" id="3.10.560.10">
    <property type="entry name" value="Outer membrane lipoprotein wza domain like"/>
    <property type="match status" value="1"/>
</dbReference>
<feature type="domain" description="Polysaccharide export protein N-terminal" evidence="2">
    <location>
        <begin position="151"/>
        <end position="222"/>
    </location>
</feature>
<gene>
    <name evidence="4" type="ordered locus">Psta_2040</name>
</gene>
<dbReference type="AlphaFoldDB" id="D2R0W6"/>
<dbReference type="STRING" id="530564.Psta_2040"/>
<dbReference type="Pfam" id="PF10531">
    <property type="entry name" value="SLBB"/>
    <property type="match status" value="1"/>
</dbReference>
<keyword evidence="1" id="KW-0732">Signal</keyword>
<evidence type="ECO:0000259" key="3">
    <source>
        <dbReference type="Pfam" id="PF10531"/>
    </source>
</evidence>
<accession>D2R0W6</accession>
<dbReference type="GO" id="GO:0015159">
    <property type="term" value="F:polysaccharide transmembrane transporter activity"/>
    <property type="evidence" value="ECO:0007669"/>
    <property type="project" value="InterPro"/>
</dbReference>
<dbReference type="Proteomes" id="UP000001887">
    <property type="component" value="Chromosome"/>
</dbReference>
<dbReference type="PANTHER" id="PTHR33619:SF3">
    <property type="entry name" value="POLYSACCHARIDE EXPORT PROTEIN GFCE-RELATED"/>
    <property type="match status" value="1"/>
</dbReference>
<dbReference type="EMBL" id="CP001848">
    <property type="protein sequence ID" value="ADB16714.1"/>
    <property type="molecule type" value="Genomic_DNA"/>
</dbReference>
<dbReference type="InterPro" id="IPR019554">
    <property type="entry name" value="Soluble_ligand-bd"/>
</dbReference>
<name>D2R0W6_PIRSD</name>
<sequence length="427" mass="47069" precursor="true">MTIQNWFRRRLAWAALGSLAAGAAIVASMSFVRSLPQVATLPAEVRVVGGESPLVDGAWLSIDARDAGEVKLCQFSGSMPCGDGCEVRIDGVDCRMGNGCGEPGWDQWNKIPWQAFGAGEYVGPARTAAIPEYRLRTDDQIEFIYRLTREATAAEYQLEVGDSIKVESLIDPALDRDVVIQPDGTITLRLLGQIRVAGKTINAVQMELEEKYKKYYKVTELTLTPVKTNTRLEDLRAAVDSRFFSGGQGKLVRVTPEGTISLPAIGVVMVQNLSLEEVKREVDERYAQIVDGLEVTPILQTRAPRFIYVLGEVRQPGRFSLEAPTTAMQSIALAGGWNNGGNLRQIVVFRRGEDWRLLATKLDLRGALYGTRPAPSDEIWLRDSDVVVVPATSLKRANDVFELVFTNGVYRVFPISFSYQFGTGSTL</sequence>
<dbReference type="Gene3D" id="3.30.1950.10">
    <property type="entry name" value="wza like domain"/>
    <property type="match status" value="2"/>
</dbReference>
<evidence type="ECO:0000256" key="1">
    <source>
        <dbReference type="ARBA" id="ARBA00022729"/>
    </source>
</evidence>
<evidence type="ECO:0000259" key="2">
    <source>
        <dbReference type="Pfam" id="PF02563"/>
    </source>
</evidence>
<dbReference type="InterPro" id="IPR003715">
    <property type="entry name" value="Poly_export_N"/>
</dbReference>
<feature type="domain" description="Polysaccharide export protein N-terminal" evidence="2">
    <location>
        <begin position="252"/>
        <end position="296"/>
    </location>
</feature>
<evidence type="ECO:0000313" key="5">
    <source>
        <dbReference type="Proteomes" id="UP000001887"/>
    </source>
</evidence>
<dbReference type="InterPro" id="IPR049712">
    <property type="entry name" value="Poly_export"/>
</dbReference>
<dbReference type="Pfam" id="PF02563">
    <property type="entry name" value="Poly_export"/>
    <property type="match status" value="2"/>
</dbReference>
<dbReference type="eggNOG" id="COG1596">
    <property type="taxonomic scope" value="Bacteria"/>
</dbReference>
<feature type="domain" description="Soluble ligand binding" evidence="3">
    <location>
        <begin position="307"/>
        <end position="352"/>
    </location>
</feature>
<proteinExistence type="predicted"/>